<dbReference type="InterPro" id="IPR036942">
    <property type="entry name" value="Beta-barrel_TonB_sf"/>
</dbReference>
<dbReference type="InterPro" id="IPR039426">
    <property type="entry name" value="TonB-dep_rcpt-like"/>
</dbReference>
<dbReference type="Gene3D" id="2.40.170.20">
    <property type="entry name" value="TonB-dependent receptor, beta-barrel domain"/>
    <property type="match status" value="1"/>
</dbReference>
<evidence type="ECO:0000256" key="1">
    <source>
        <dbReference type="ARBA" id="ARBA00004571"/>
    </source>
</evidence>
<name>A0A1B2AB75_9SPHN</name>
<dbReference type="OrthoDB" id="5476657at2"/>
<feature type="domain" description="TonB-dependent receptor plug" evidence="12">
    <location>
        <begin position="56"/>
        <end position="158"/>
    </location>
</feature>
<keyword evidence="2 8" id="KW-0813">Transport</keyword>
<comment type="subcellular location">
    <subcellularLocation>
        <location evidence="1 8">Cell outer membrane</location>
        <topology evidence="1 8">Multi-pass membrane protein</topology>
    </subcellularLocation>
</comment>
<keyword evidence="6 8" id="KW-0472">Membrane</keyword>
<proteinExistence type="inferred from homology"/>
<keyword evidence="10" id="KW-0732">Signal</keyword>
<dbReference type="AlphaFoldDB" id="A0A1B2AB75"/>
<feature type="signal peptide" evidence="10">
    <location>
        <begin position="1"/>
        <end position="29"/>
    </location>
</feature>
<keyword evidence="7 8" id="KW-0998">Cell outer membrane</keyword>
<organism evidence="13 14">
    <name type="scientific">Tsuneonella dongtanensis</name>
    <dbReference type="NCBI Taxonomy" id="692370"/>
    <lineage>
        <taxon>Bacteria</taxon>
        <taxon>Pseudomonadati</taxon>
        <taxon>Pseudomonadota</taxon>
        <taxon>Alphaproteobacteria</taxon>
        <taxon>Sphingomonadales</taxon>
        <taxon>Erythrobacteraceae</taxon>
        <taxon>Tsuneonella</taxon>
    </lineage>
</organism>
<evidence type="ECO:0000256" key="2">
    <source>
        <dbReference type="ARBA" id="ARBA00022448"/>
    </source>
</evidence>
<evidence type="ECO:0000256" key="4">
    <source>
        <dbReference type="ARBA" id="ARBA00022692"/>
    </source>
</evidence>
<keyword evidence="4 8" id="KW-0812">Transmembrane</keyword>
<dbReference type="NCBIfam" id="TIGR01782">
    <property type="entry name" value="TonB-Xanth-Caul"/>
    <property type="match status" value="1"/>
</dbReference>
<dbReference type="InterPro" id="IPR037066">
    <property type="entry name" value="Plug_dom_sf"/>
</dbReference>
<gene>
    <name evidence="13" type="ORF">A6F68_00825</name>
</gene>
<keyword evidence="13" id="KW-0675">Receptor</keyword>
<dbReference type="PANTHER" id="PTHR40980">
    <property type="entry name" value="PLUG DOMAIN-CONTAINING PROTEIN"/>
    <property type="match status" value="1"/>
</dbReference>
<dbReference type="InterPro" id="IPR012910">
    <property type="entry name" value="Plug_dom"/>
</dbReference>
<evidence type="ECO:0000256" key="5">
    <source>
        <dbReference type="ARBA" id="ARBA00023077"/>
    </source>
</evidence>
<evidence type="ECO:0000256" key="6">
    <source>
        <dbReference type="ARBA" id="ARBA00023136"/>
    </source>
</evidence>
<dbReference type="PROSITE" id="PS52016">
    <property type="entry name" value="TONB_DEPENDENT_REC_3"/>
    <property type="match status" value="1"/>
</dbReference>
<evidence type="ECO:0000313" key="13">
    <source>
        <dbReference type="EMBL" id="ANY19351.1"/>
    </source>
</evidence>
<accession>A0A1B2AB75</accession>
<evidence type="ECO:0000256" key="10">
    <source>
        <dbReference type="SAM" id="SignalP"/>
    </source>
</evidence>
<feature type="chain" id="PRO_5008533971" evidence="10">
    <location>
        <begin position="30"/>
        <end position="936"/>
    </location>
</feature>
<feature type="domain" description="TonB-dependent receptor-like beta-barrel" evidence="11">
    <location>
        <begin position="440"/>
        <end position="903"/>
    </location>
</feature>
<keyword evidence="5 9" id="KW-0798">TonB box</keyword>
<dbReference type="RefSeq" id="WP_157096641.1">
    <property type="nucleotide sequence ID" value="NZ_CP016591.1"/>
</dbReference>
<dbReference type="Pfam" id="PF00593">
    <property type="entry name" value="TonB_dep_Rec_b-barrel"/>
    <property type="match status" value="1"/>
</dbReference>
<evidence type="ECO:0000313" key="14">
    <source>
        <dbReference type="Proteomes" id="UP000092932"/>
    </source>
</evidence>
<dbReference type="InterPro" id="IPR010104">
    <property type="entry name" value="TonB_rcpt_bac"/>
</dbReference>
<dbReference type="EMBL" id="CP016591">
    <property type="protein sequence ID" value="ANY19351.1"/>
    <property type="molecule type" value="Genomic_DNA"/>
</dbReference>
<dbReference type="Proteomes" id="UP000092932">
    <property type="component" value="Chromosome"/>
</dbReference>
<evidence type="ECO:0000256" key="7">
    <source>
        <dbReference type="ARBA" id="ARBA00023237"/>
    </source>
</evidence>
<dbReference type="Gene3D" id="2.170.130.10">
    <property type="entry name" value="TonB-dependent receptor, plug domain"/>
    <property type="match status" value="1"/>
</dbReference>
<evidence type="ECO:0000256" key="9">
    <source>
        <dbReference type="RuleBase" id="RU003357"/>
    </source>
</evidence>
<dbReference type="KEGG" id="ado:A6F68_00825"/>
<evidence type="ECO:0000259" key="11">
    <source>
        <dbReference type="Pfam" id="PF00593"/>
    </source>
</evidence>
<evidence type="ECO:0000259" key="12">
    <source>
        <dbReference type="Pfam" id="PF07715"/>
    </source>
</evidence>
<comment type="similarity">
    <text evidence="8 9">Belongs to the TonB-dependent receptor family.</text>
</comment>
<dbReference type="PATRIC" id="fig|692370.5.peg.840"/>
<evidence type="ECO:0000256" key="8">
    <source>
        <dbReference type="PROSITE-ProRule" id="PRU01360"/>
    </source>
</evidence>
<dbReference type="Pfam" id="PF07715">
    <property type="entry name" value="Plug"/>
    <property type="match status" value="1"/>
</dbReference>
<dbReference type="STRING" id="692370.A6F68_00825"/>
<keyword evidence="14" id="KW-1185">Reference proteome</keyword>
<reference evidence="13 14" key="1">
    <citation type="submission" date="2016-07" db="EMBL/GenBank/DDBJ databases">
        <title>Complete genome sequence of Altererythrobacter dongtanensis KCTC 22672, a type strain with esterase isolated from tidal flat.</title>
        <authorList>
            <person name="Cheng H."/>
            <person name="Wu Y.-H."/>
            <person name="Zhou P."/>
            <person name="Huo Y.-Y."/>
            <person name="Wang C.-S."/>
            <person name="Xu X.-W."/>
        </authorList>
    </citation>
    <scope>NUCLEOTIDE SEQUENCE [LARGE SCALE GENOMIC DNA]</scope>
    <source>
        <strain evidence="13 14">KCTC 22672</strain>
    </source>
</reference>
<protein>
    <submittedName>
        <fullName evidence="13">Catecholate siderophore receptor CirA</fullName>
    </submittedName>
</protein>
<evidence type="ECO:0000256" key="3">
    <source>
        <dbReference type="ARBA" id="ARBA00022452"/>
    </source>
</evidence>
<keyword evidence="3 8" id="KW-1134">Transmembrane beta strand</keyword>
<dbReference type="GO" id="GO:0009279">
    <property type="term" value="C:cell outer membrane"/>
    <property type="evidence" value="ECO:0007669"/>
    <property type="project" value="UniProtKB-SubCell"/>
</dbReference>
<dbReference type="PANTHER" id="PTHR40980:SF3">
    <property type="entry name" value="TONB-DEPENDENT RECEPTOR-LIKE BETA-BARREL DOMAIN-CONTAINING PROTEIN"/>
    <property type="match status" value="1"/>
</dbReference>
<sequence length="936" mass="103612">MITARRTASLRATASIVSLAVACFAPAVAAQDAAPAEDEIVVSGIRASLEDAASKKRAADQIKDVISAEDIGKLPDQNVAEAMQRVTGVQIGRDDAGEGAGFTVRGISQNRVEVDGRSLLPDNPENRSNDFSGISSQLFAGVEIVKSPSASDVEGALGATVRLVTRKPLTTKDNLITFRAQGQYPELLGKGIDPSLTGLFSAKWDAGAGEMGFLITGSYEKYNSRTDQIGSNGWAKLAVPNQIRSNNGSAASTTYPNFPTYDVFRPQVYRIQQFDFSRERIGIDSTFQWAPTSSLTFSVTGNYSKFSSENNEQKIAFNLNNNNQWYAPNPNAENSGLLTVSRDPVGTETGTQTFGFLLSSIIGIDNQNNNTKNFDFVRVNPNNTFGTNRQYSIAGTADYESDLVDVHLSLSTADLNNKALNITNNFSVADGFNLDPTFPRQFTRLLYDFTDSVNNPPSFDWTFAPGYSFSDPAGWQFSNFFISDTFRGVTEKELRFDTNWHLDSGLFRDLRIGVRVARRGATGRRFGSVSSNEGNNRYISNIPEFQGLITNVEDPIFARYDASLPQNWFTLVNLSQAQYRDLQEALQPTAQFPLLQTYSFDILENNWAGYAQMDFSGNLGSIPFRGNFGGRYVQVDRRVSANVIQGNDLIFDQQSSRSGEFLPSANITFEIQRDMLFRLAAAKTLALPDPADLSPSYSLPGNSFQARSGNPDLRPFKATQYDASFEWYFGRNSLFSAAAFYKDVSTFFVDSTRTVVLPDRDNDNDGFPDEITITFPDNGDSGTIKGFEVGLQSTFDFLPGFLSGFGVVANFTLTDSTQPAQQFDLISGEILPLPQLSKKSYNLIGFYEKYGFSVRLAYNYRDGYYNGTENGLNLYNDGYDQLDANASYQITKQFSVFGGVTNITNSYVHRYLNLPQITRDFRDTGRRWTFGISGRF</sequence>
<dbReference type="InterPro" id="IPR000531">
    <property type="entry name" value="Beta-barrel_TonB"/>
</dbReference>
<dbReference type="PROSITE" id="PS51257">
    <property type="entry name" value="PROKAR_LIPOPROTEIN"/>
    <property type="match status" value="1"/>
</dbReference>
<dbReference type="SUPFAM" id="SSF56935">
    <property type="entry name" value="Porins"/>
    <property type="match status" value="1"/>
</dbReference>